<keyword evidence="3" id="KW-1185">Reference proteome</keyword>
<dbReference type="CDD" id="cd24138">
    <property type="entry name" value="TtcA-like"/>
    <property type="match status" value="1"/>
</dbReference>
<dbReference type="PANTHER" id="PTHR43686">
    <property type="entry name" value="SULFURTRANSFERASE-RELATED"/>
    <property type="match status" value="1"/>
</dbReference>
<accession>A0A2G5S8T2</accession>
<protein>
    <recommendedName>
        <fullName evidence="1">tRNA(Ile)-lysidine/2-thiocytidine synthase N-terminal domain-containing protein</fullName>
    </recommendedName>
</protein>
<comment type="caution">
    <text evidence="2">The sequence shown here is derived from an EMBL/GenBank/DDBJ whole genome shotgun (WGS) entry which is preliminary data.</text>
</comment>
<sequence>MADSSTRDVQKVTDVIHQLKMIRNGDKVLVCLSGGKDSLSLLHILRHYQQRCNKARSLEPSLFDPGSAEFNPRPLIEYCRKLNIDYFYEEQDIIGAAMKTPGLRSICAFCSRMKRGRLAAAAQFHGWNVLAMGQHLDDLAESFFIAAFQNGNLSTMKAQYTTKDNQLRVIRPLIMVREKALRHFAEEKKLPVVAENCQLASIKQQNDIVSNNCCPQELIFPDLFNSLRSALKPLLLVDSAHTSEMRTQAVQNIVNSS</sequence>
<dbReference type="OrthoDB" id="420046at2759"/>
<gene>
    <name evidence="2" type="ORF">B9Z55_029104</name>
</gene>
<evidence type="ECO:0000259" key="1">
    <source>
        <dbReference type="Pfam" id="PF01171"/>
    </source>
</evidence>
<dbReference type="Proteomes" id="UP000230233">
    <property type="component" value="Unassembled WGS sequence"/>
</dbReference>
<reference evidence="3" key="1">
    <citation type="submission" date="2017-10" db="EMBL/GenBank/DDBJ databases">
        <title>Rapid genome shrinkage in a self-fertile nematode reveals novel sperm competition proteins.</title>
        <authorList>
            <person name="Yin D."/>
            <person name="Schwarz E.M."/>
            <person name="Thomas C.G."/>
            <person name="Felde R.L."/>
            <person name="Korf I.F."/>
            <person name="Cutter A.D."/>
            <person name="Schartner C.M."/>
            <person name="Ralston E.J."/>
            <person name="Meyer B.J."/>
            <person name="Haag E.S."/>
        </authorList>
    </citation>
    <scope>NUCLEOTIDE SEQUENCE [LARGE SCALE GENOMIC DNA]</scope>
    <source>
        <strain evidence="3">JU1422</strain>
    </source>
</reference>
<dbReference type="Gene3D" id="3.40.50.620">
    <property type="entry name" value="HUPs"/>
    <property type="match status" value="1"/>
</dbReference>
<dbReference type="PANTHER" id="PTHR43686:SF1">
    <property type="entry name" value="AMINOTRAN_5 DOMAIN-CONTAINING PROTEIN"/>
    <property type="match status" value="1"/>
</dbReference>
<dbReference type="InterPro" id="IPR014729">
    <property type="entry name" value="Rossmann-like_a/b/a_fold"/>
</dbReference>
<organism evidence="2 3">
    <name type="scientific">Caenorhabditis nigoni</name>
    <dbReference type="NCBI Taxonomy" id="1611254"/>
    <lineage>
        <taxon>Eukaryota</taxon>
        <taxon>Metazoa</taxon>
        <taxon>Ecdysozoa</taxon>
        <taxon>Nematoda</taxon>
        <taxon>Chromadorea</taxon>
        <taxon>Rhabditida</taxon>
        <taxon>Rhabditina</taxon>
        <taxon>Rhabditomorpha</taxon>
        <taxon>Rhabditoidea</taxon>
        <taxon>Rhabditidae</taxon>
        <taxon>Peloderinae</taxon>
        <taxon>Caenorhabditis</taxon>
    </lineage>
</organism>
<dbReference type="AlphaFoldDB" id="A0A2G5S8T2"/>
<dbReference type="InterPro" id="IPR011063">
    <property type="entry name" value="TilS/TtcA_N"/>
</dbReference>
<dbReference type="EMBL" id="PDUG01000097">
    <property type="protein sequence ID" value="PIC11410.1"/>
    <property type="molecule type" value="Genomic_DNA"/>
</dbReference>
<dbReference type="SUPFAM" id="SSF52402">
    <property type="entry name" value="Adenine nucleotide alpha hydrolases-like"/>
    <property type="match status" value="1"/>
</dbReference>
<name>A0A2G5S8T2_9PELO</name>
<evidence type="ECO:0000313" key="2">
    <source>
        <dbReference type="EMBL" id="PIC11410.1"/>
    </source>
</evidence>
<feature type="domain" description="tRNA(Ile)-lysidine/2-thiocytidine synthase N-terminal" evidence="1">
    <location>
        <begin position="27"/>
        <end position="194"/>
    </location>
</feature>
<evidence type="ECO:0000313" key="3">
    <source>
        <dbReference type="Proteomes" id="UP000230233"/>
    </source>
</evidence>
<proteinExistence type="predicted"/>
<dbReference type="STRING" id="1611254.A0A2G5S8T2"/>
<dbReference type="Pfam" id="PF01171">
    <property type="entry name" value="ATP_bind_3"/>
    <property type="match status" value="1"/>
</dbReference>